<proteinExistence type="predicted"/>
<keyword evidence="3" id="KW-0479">Metal-binding</keyword>
<comment type="cofactor">
    <cofactor evidence="1">
        <name>Mn(2+)</name>
        <dbReference type="ChEBI" id="CHEBI:29035"/>
    </cofactor>
</comment>
<dbReference type="EMBL" id="PNIN01000034">
    <property type="protein sequence ID" value="PMP71829.1"/>
    <property type="molecule type" value="Genomic_DNA"/>
</dbReference>
<evidence type="ECO:0000256" key="2">
    <source>
        <dbReference type="ARBA" id="ARBA00001946"/>
    </source>
</evidence>
<protein>
    <recommendedName>
        <fullName evidence="7">Nudix hydrolase domain-containing protein</fullName>
    </recommendedName>
</protein>
<accession>A0A2J6WNL2</accession>
<reference evidence="8 9" key="1">
    <citation type="submission" date="2018-01" db="EMBL/GenBank/DDBJ databases">
        <title>Metagenomic assembled genomes from two thermal pools in the Uzon Caldera, Kamchatka, Russia.</title>
        <authorList>
            <person name="Wilkins L."/>
            <person name="Ettinger C."/>
        </authorList>
    </citation>
    <scope>NUCLEOTIDE SEQUENCE [LARGE SCALE GENOMIC DNA]</scope>
    <source>
        <strain evidence="8">ZAV-05</strain>
    </source>
</reference>
<dbReference type="InterPro" id="IPR045121">
    <property type="entry name" value="CoAse"/>
</dbReference>
<dbReference type="CDD" id="cd03426">
    <property type="entry name" value="NUDIX_CoAse_Nudt7"/>
    <property type="match status" value="1"/>
</dbReference>
<dbReference type="GO" id="GO:0046872">
    <property type="term" value="F:metal ion binding"/>
    <property type="evidence" value="ECO:0007669"/>
    <property type="project" value="UniProtKB-KW"/>
</dbReference>
<evidence type="ECO:0000259" key="7">
    <source>
        <dbReference type="PROSITE" id="PS51462"/>
    </source>
</evidence>
<dbReference type="PANTHER" id="PTHR12992:SF11">
    <property type="entry name" value="MITOCHONDRIAL COENZYME A DIPHOSPHATASE NUDT8"/>
    <property type="match status" value="1"/>
</dbReference>
<evidence type="ECO:0000256" key="5">
    <source>
        <dbReference type="ARBA" id="ARBA00022842"/>
    </source>
</evidence>
<dbReference type="AlphaFoldDB" id="A0A2J6WNL2"/>
<dbReference type="InterPro" id="IPR015797">
    <property type="entry name" value="NUDIX_hydrolase-like_dom_sf"/>
</dbReference>
<comment type="cofactor">
    <cofactor evidence="2">
        <name>Mg(2+)</name>
        <dbReference type="ChEBI" id="CHEBI:18420"/>
    </cofactor>
</comment>
<name>A0A2J6WNL2_9BACT</name>
<gene>
    <name evidence="8" type="ORF">C0187_03140</name>
</gene>
<dbReference type="PROSITE" id="PS51462">
    <property type="entry name" value="NUDIX"/>
    <property type="match status" value="1"/>
</dbReference>
<evidence type="ECO:0000256" key="1">
    <source>
        <dbReference type="ARBA" id="ARBA00001936"/>
    </source>
</evidence>
<sequence length="194" mass="22988">MDDFLLKIQDCLKKYKRKPRNVDYEKYKKVASVIIPIVRLDDSYGILMTKRTNHLKNHSGEISFPGGSQDPEDRNLAETALRELKEEIGILEQHVKILGFLQNEFSVTYFTVKPYVAYIEDFNLCMLKPDPFEVEKVMFIPLNFFFDKKNQWKETWLRNDEKHINFFYNYEGNIIWGLSGRIINIFTSAIRDCV</sequence>
<keyword evidence="5" id="KW-0460">Magnesium</keyword>
<feature type="domain" description="Nudix hydrolase" evidence="7">
    <location>
        <begin position="27"/>
        <end position="164"/>
    </location>
</feature>
<dbReference type="InterPro" id="IPR000086">
    <property type="entry name" value="NUDIX_hydrolase_dom"/>
</dbReference>
<evidence type="ECO:0000256" key="4">
    <source>
        <dbReference type="ARBA" id="ARBA00022801"/>
    </source>
</evidence>
<dbReference type="Pfam" id="PF00293">
    <property type="entry name" value="NUDIX"/>
    <property type="match status" value="1"/>
</dbReference>
<organism evidence="8 9">
    <name type="scientific">Calditerrivibrio nitroreducens</name>
    <dbReference type="NCBI Taxonomy" id="477976"/>
    <lineage>
        <taxon>Bacteria</taxon>
        <taxon>Pseudomonadati</taxon>
        <taxon>Deferribacterota</taxon>
        <taxon>Deferribacteres</taxon>
        <taxon>Deferribacterales</taxon>
        <taxon>Calditerrivibrionaceae</taxon>
    </lineage>
</organism>
<dbReference type="Gene3D" id="3.90.79.10">
    <property type="entry name" value="Nucleoside Triphosphate Pyrophosphohydrolase"/>
    <property type="match status" value="1"/>
</dbReference>
<comment type="caution">
    <text evidence="8">The sequence shown here is derived from an EMBL/GenBank/DDBJ whole genome shotgun (WGS) entry which is preliminary data.</text>
</comment>
<dbReference type="GO" id="GO:0010945">
    <property type="term" value="F:coenzyme A diphosphatase activity"/>
    <property type="evidence" value="ECO:0007669"/>
    <property type="project" value="InterPro"/>
</dbReference>
<evidence type="ECO:0000313" key="8">
    <source>
        <dbReference type="EMBL" id="PMP71829.1"/>
    </source>
</evidence>
<evidence type="ECO:0000256" key="3">
    <source>
        <dbReference type="ARBA" id="ARBA00022723"/>
    </source>
</evidence>
<keyword evidence="6" id="KW-0464">Manganese</keyword>
<dbReference type="SUPFAM" id="SSF55811">
    <property type="entry name" value="Nudix"/>
    <property type="match status" value="1"/>
</dbReference>
<evidence type="ECO:0000256" key="6">
    <source>
        <dbReference type="ARBA" id="ARBA00023211"/>
    </source>
</evidence>
<keyword evidence="4" id="KW-0378">Hydrolase</keyword>
<dbReference type="PANTHER" id="PTHR12992">
    <property type="entry name" value="NUDIX HYDROLASE"/>
    <property type="match status" value="1"/>
</dbReference>
<evidence type="ECO:0000313" key="9">
    <source>
        <dbReference type="Proteomes" id="UP000242881"/>
    </source>
</evidence>
<dbReference type="Proteomes" id="UP000242881">
    <property type="component" value="Unassembled WGS sequence"/>
</dbReference>